<dbReference type="OrthoDB" id="128810at2759"/>
<name>A0A9W6Y6Y9_9STRA</name>
<sequence>MAVTQARLPEGTPLAVPDSATFRQLQHVDAQQAALDQALEAEQLLTVSEYRVVRVKLHGVPVPLQVNVGVLREALGLPNYSLRTPFRAPTNIETPAPATNITDEEHENPTVESMEQ</sequence>
<organism evidence="2 3">
    <name type="scientific">Phytophthora fragariaefolia</name>
    <dbReference type="NCBI Taxonomy" id="1490495"/>
    <lineage>
        <taxon>Eukaryota</taxon>
        <taxon>Sar</taxon>
        <taxon>Stramenopiles</taxon>
        <taxon>Oomycota</taxon>
        <taxon>Peronosporomycetes</taxon>
        <taxon>Peronosporales</taxon>
        <taxon>Peronosporaceae</taxon>
        <taxon>Phytophthora</taxon>
    </lineage>
</organism>
<comment type="caution">
    <text evidence="2">The sequence shown here is derived from an EMBL/GenBank/DDBJ whole genome shotgun (WGS) entry which is preliminary data.</text>
</comment>
<protein>
    <submittedName>
        <fullName evidence="2">Unnamed protein product</fullName>
    </submittedName>
</protein>
<keyword evidence="3" id="KW-1185">Reference proteome</keyword>
<dbReference type="Proteomes" id="UP001165121">
    <property type="component" value="Unassembled WGS sequence"/>
</dbReference>
<evidence type="ECO:0000256" key="1">
    <source>
        <dbReference type="SAM" id="MobiDB-lite"/>
    </source>
</evidence>
<gene>
    <name evidence="2" type="ORF">Pfra01_002283800</name>
</gene>
<dbReference type="EMBL" id="BSXT01003555">
    <property type="protein sequence ID" value="GMF54631.1"/>
    <property type="molecule type" value="Genomic_DNA"/>
</dbReference>
<proteinExistence type="predicted"/>
<accession>A0A9W6Y6Y9</accession>
<reference evidence="2" key="1">
    <citation type="submission" date="2023-04" db="EMBL/GenBank/DDBJ databases">
        <title>Phytophthora fragariaefolia NBRC 109709.</title>
        <authorList>
            <person name="Ichikawa N."/>
            <person name="Sato H."/>
            <person name="Tonouchi N."/>
        </authorList>
    </citation>
    <scope>NUCLEOTIDE SEQUENCE</scope>
    <source>
        <strain evidence="2">NBRC 109709</strain>
    </source>
</reference>
<evidence type="ECO:0000313" key="3">
    <source>
        <dbReference type="Proteomes" id="UP001165121"/>
    </source>
</evidence>
<evidence type="ECO:0000313" key="2">
    <source>
        <dbReference type="EMBL" id="GMF54631.1"/>
    </source>
</evidence>
<dbReference type="AlphaFoldDB" id="A0A9W6Y6Y9"/>
<feature type="region of interest" description="Disordered" evidence="1">
    <location>
        <begin position="82"/>
        <end position="116"/>
    </location>
</feature>
<feature type="compositionally biased region" description="Polar residues" evidence="1">
    <location>
        <begin position="91"/>
        <end position="101"/>
    </location>
</feature>